<evidence type="ECO:0000256" key="2">
    <source>
        <dbReference type="ARBA" id="ARBA00004236"/>
    </source>
</evidence>
<dbReference type="InterPro" id="IPR036097">
    <property type="entry name" value="HisK_dim/P_sf"/>
</dbReference>
<dbReference type="CDD" id="cd00082">
    <property type="entry name" value="HisKA"/>
    <property type="match status" value="1"/>
</dbReference>
<dbReference type="AlphaFoldDB" id="A0A5M3X690"/>
<keyword evidence="12" id="KW-1185">Reference proteome</keyword>
<proteinExistence type="predicted"/>
<organism evidence="11 12">
    <name type="scientific">Acrocarpospora macrocephala</name>
    <dbReference type="NCBI Taxonomy" id="150177"/>
    <lineage>
        <taxon>Bacteria</taxon>
        <taxon>Bacillati</taxon>
        <taxon>Actinomycetota</taxon>
        <taxon>Actinomycetes</taxon>
        <taxon>Streptosporangiales</taxon>
        <taxon>Streptosporangiaceae</taxon>
        <taxon>Acrocarpospora</taxon>
    </lineage>
</organism>
<dbReference type="PANTHER" id="PTHR48111">
    <property type="entry name" value="REGULATOR OF RPOS"/>
    <property type="match status" value="1"/>
</dbReference>
<dbReference type="Pfam" id="PF00512">
    <property type="entry name" value="HisKA"/>
    <property type="match status" value="1"/>
</dbReference>
<name>A0A5M3X690_9ACTN</name>
<dbReference type="Gene3D" id="6.10.250.690">
    <property type="match status" value="1"/>
</dbReference>
<evidence type="ECO:0000313" key="12">
    <source>
        <dbReference type="Proteomes" id="UP000331127"/>
    </source>
</evidence>
<dbReference type="Gene3D" id="1.10.287.130">
    <property type="match status" value="1"/>
</dbReference>
<evidence type="ECO:0000256" key="7">
    <source>
        <dbReference type="PROSITE-ProRule" id="PRU00335"/>
    </source>
</evidence>
<dbReference type="InterPro" id="IPR001789">
    <property type="entry name" value="Sig_transdc_resp-reg_receiver"/>
</dbReference>
<dbReference type="EMBL" id="BLAE01000058">
    <property type="protein sequence ID" value="GES14373.1"/>
    <property type="molecule type" value="Genomic_DNA"/>
</dbReference>
<sequence>MRVLVAEDERMLADSIGEGLRGEALAVDIAYDGESALERLRVHDYDVLILDRDLPGMHGDDVCRALVADGTLVRVIMLTASGDVRSRVAGLSLGADDYLPKPFAFEELVARVHALGRRVRPADPPMLERAGIRLDWAHRQVFRDRSYDGQRRFIANASHELRTPLTINRTLVDVAVRRPDATEDVRRLGESLLVVNARHERLIDALLALSEGERTILDRRPFDLADVVEHVLDQAAKEAGDSEVTVHRLLDPAPTAGEAVLIERLAQNLVENGIRHNHPGGEIWVTTRSLTVRDCECLISHMTPGAPRSTAEDQRAKIVSRAVAAFAHAGYHATPVSEVAEAAEVSPAYVFRLFPGKLGLFVATVDHCYEQVAATLVKGGEAAGFSAPDDVLAAMSAAYVELIRDRNLIMLQVHAQSACDVPEIRDAVRRGVAKIVNAVSRVSGADPTAVQRFLAYGQLCHLIVQADLGAVDESWARTVSAGISH</sequence>
<keyword evidence="5 7" id="KW-0238">DNA-binding</keyword>
<dbReference type="GO" id="GO:0000155">
    <property type="term" value="F:phosphorelay sensor kinase activity"/>
    <property type="evidence" value="ECO:0007669"/>
    <property type="project" value="InterPro"/>
</dbReference>
<dbReference type="InterPro" id="IPR011006">
    <property type="entry name" value="CheY-like_superfamily"/>
</dbReference>
<dbReference type="InterPro" id="IPR036890">
    <property type="entry name" value="HATPase_C_sf"/>
</dbReference>
<feature type="domain" description="Histidine kinase" evidence="8">
    <location>
        <begin position="156"/>
        <end position="288"/>
    </location>
</feature>
<accession>A0A5M3X690</accession>
<dbReference type="Gene3D" id="1.10.357.10">
    <property type="entry name" value="Tetracycline Repressor, domain 2"/>
    <property type="match status" value="1"/>
</dbReference>
<dbReference type="GO" id="GO:0005886">
    <property type="term" value="C:plasma membrane"/>
    <property type="evidence" value="ECO:0007669"/>
    <property type="project" value="UniProtKB-SubCell"/>
</dbReference>
<dbReference type="Gene3D" id="3.30.565.10">
    <property type="entry name" value="Histidine kinase-like ATPase, C-terminal domain"/>
    <property type="match status" value="1"/>
</dbReference>
<dbReference type="SUPFAM" id="SSF52172">
    <property type="entry name" value="CheY-like"/>
    <property type="match status" value="1"/>
</dbReference>
<feature type="domain" description="HTH tetR-type" evidence="10">
    <location>
        <begin position="312"/>
        <end position="372"/>
    </location>
</feature>
<feature type="modified residue" description="4-aspartylphosphate" evidence="6">
    <location>
        <position position="51"/>
    </location>
</feature>
<dbReference type="SMART" id="SM00388">
    <property type="entry name" value="HisKA"/>
    <property type="match status" value="1"/>
</dbReference>
<reference evidence="11 12" key="1">
    <citation type="submission" date="2019-10" db="EMBL/GenBank/DDBJ databases">
        <title>Whole genome shotgun sequence of Acrocarpospora macrocephala NBRC 16266.</title>
        <authorList>
            <person name="Ichikawa N."/>
            <person name="Kimura A."/>
            <person name="Kitahashi Y."/>
            <person name="Komaki H."/>
            <person name="Oguchi A."/>
        </authorList>
    </citation>
    <scope>NUCLEOTIDE SEQUENCE [LARGE SCALE GENOMIC DNA]</scope>
    <source>
        <strain evidence="11 12">NBRC 16266</strain>
    </source>
</reference>
<feature type="DNA-binding region" description="H-T-H motif" evidence="7">
    <location>
        <begin position="335"/>
        <end position="354"/>
    </location>
</feature>
<comment type="subcellular location">
    <subcellularLocation>
        <location evidence="2">Cell membrane</location>
    </subcellularLocation>
</comment>
<evidence type="ECO:0000256" key="5">
    <source>
        <dbReference type="ARBA" id="ARBA00023125"/>
    </source>
</evidence>
<dbReference type="SUPFAM" id="SSF47384">
    <property type="entry name" value="Homodimeric domain of signal transducing histidine kinase"/>
    <property type="match status" value="1"/>
</dbReference>
<dbReference type="InterPro" id="IPR009057">
    <property type="entry name" value="Homeodomain-like_sf"/>
</dbReference>
<dbReference type="SUPFAM" id="SSF55874">
    <property type="entry name" value="ATPase domain of HSP90 chaperone/DNA topoisomerase II/histidine kinase"/>
    <property type="match status" value="1"/>
</dbReference>
<dbReference type="InterPro" id="IPR039420">
    <property type="entry name" value="WalR-like"/>
</dbReference>
<keyword evidence="4" id="KW-0418">Kinase</keyword>
<dbReference type="InterPro" id="IPR001647">
    <property type="entry name" value="HTH_TetR"/>
</dbReference>
<evidence type="ECO:0000259" key="10">
    <source>
        <dbReference type="PROSITE" id="PS50977"/>
    </source>
</evidence>
<protein>
    <recommendedName>
        <fullName evidence="3">histidine kinase</fullName>
        <ecNumber evidence="3">2.7.13.3</ecNumber>
    </recommendedName>
</protein>
<keyword evidence="6" id="KW-0597">Phosphoprotein</keyword>
<dbReference type="Proteomes" id="UP000331127">
    <property type="component" value="Unassembled WGS sequence"/>
</dbReference>
<comment type="catalytic activity">
    <reaction evidence="1">
        <text>ATP + protein L-histidine = ADP + protein N-phospho-L-histidine.</text>
        <dbReference type="EC" id="2.7.13.3"/>
    </reaction>
</comment>
<dbReference type="GO" id="GO:0006355">
    <property type="term" value="P:regulation of DNA-templated transcription"/>
    <property type="evidence" value="ECO:0007669"/>
    <property type="project" value="TreeGrafter"/>
</dbReference>
<evidence type="ECO:0000256" key="6">
    <source>
        <dbReference type="PROSITE-ProRule" id="PRU00169"/>
    </source>
</evidence>
<evidence type="ECO:0000256" key="3">
    <source>
        <dbReference type="ARBA" id="ARBA00012438"/>
    </source>
</evidence>
<dbReference type="InterPro" id="IPR003661">
    <property type="entry name" value="HisK_dim/P_dom"/>
</dbReference>
<keyword evidence="4" id="KW-0808">Transferase</keyword>
<dbReference type="PANTHER" id="PTHR48111:SF36">
    <property type="entry name" value="TRANSCRIPTIONAL REGULATORY PROTEIN CUTR"/>
    <property type="match status" value="1"/>
</dbReference>
<evidence type="ECO:0000256" key="4">
    <source>
        <dbReference type="ARBA" id="ARBA00022777"/>
    </source>
</evidence>
<dbReference type="PROSITE" id="PS50110">
    <property type="entry name" value="RESPONSE_REGULATORY"/>
    <property type="match status" value="1"/>
</dbReference>
<evidence type="ECO:0000256" key="1">
    <source>
        <dbReference type="ARBA" id="ARBA00000085"/>
    </source>
</evidence>
<dbReference type="InterPro" id="IPR005467">
    <property type="entry name" value="His_kinase_dom"/>
</dbReference>
<evidence type="ECO:0000259" key="8">
    <source>
        <dbReference type="PROSITE" id="PS50109"/>
    </source>
</evidence>
<dbReference type="GO" id="GO:0000156">
    <property type="term" value="F:phosphorelay response regulator activity"/>
    <property type="evidence" value="ECO:0007669"/>
    <property type="project" value="TreeGrafter"/>
</dbReference>
<dbReference type="EC" id="2.7.13.3" evidence="3"/>
<dbReference type="Gene3D" id="3.40.50.2300">
    <property type="match status" value="1"/>
</dbReference>
<dbReference type="PROSITE" id="PS50977">
    <property type="entry name" value="HTH_TETR_2"/>
    <property type="match status" value="1"/>
</dbReference>
<dbReference type="GO" id="GO:0032993">
    <property type="term" value="C:protein-DNA complex"/>
    <property type="evidence" value="ECO:0007669"/>
    <property type="project" value="TreeGrafter"/>
</dbReference>
<feature type="domain" description="Response regulatory" evidence="9">
    <location>
        <begin position="2"/>
        <end position="116"/>
    </location>
</feature>
<dbReference type="Pfam" id="PF00072">
    <property type="entry name" value="Response_reg"/>
    <property type="match status" value="1"/>
</dbReference>
<dbReference type="PROSITE" id="PS50109">
    <property type="entry name" value="HIS_KIN"/>
    <property type="match status" value="1"/>
</dbReference>
<comment type="caution">
    <text evidence="11">The sequence shown here is derived from an EMBL/GenBank/DDBJ whole genome shotgun (WGS) entry which is preliminary data.</text>
</comment>
<evidence type="ECO:0000313" key="11">
    <source>
        <dbReference type="EMBL" id="GES14373.1"/>
    </source>
</evidence>
<dbReference type="GO" id="GO:0005829">
    <property type="term" value="C:cytosol"/>
    <property type="evidence" value="ECO:0007669"/>
    <property type="project" value="TreeGrafter"/>
</dbReference>
<gene>
    <name evidence="11" type="ORF">Amac_079700</name>
</gene>
<evidence type="ECO:0000259" key="9">
    <source>
        <dbReference type="PROSITE" id="PS50110"/>
    </source>
</evidence>
<dbReference type="GO" id="GO:0000976">
    <property type="term" value="F:transcription cis-regulatory region binding"/>
    <property type="evidence" value="ECO:0007669"/>
    <property type="project" value="TreeGrafter"/>
</dbReference>
<dbReference type="Pfam" id="PF00440">
    <property type="entry name" value="TetR_N"/>
    <property type="match status" value="1"/>
</dbReference>
<dbReference type="SUPFAM" id="SSF46689">
    <property type="entry name" value="Homeodomain-like"/>
    <property type="match status" value="1"/>
</dbReference>
<dbReference type="SMART" id="SM00448">
    <property type="entry name" value="REC"/>
    <property type="match status" value="1"/>
</dbReference>